<protein>
    <submittedName>
        <fullName evidence="1">Uncharacterized protein</fullName>
    </submittedName>
</protein>
<comment type="caution">
    <text evidence="1">The sequence shown here is derived from an EMBL/GenBank/DDBJ whole genome shotgun (WGS) entry which is preliminary data.</text>
</comment>
<accession>A0ABP9YG89</accession>
<organism evidence="1 2">
    <name type="scientific">Helicostylum pulchrum</name>
    <dbReference type="NCBI Taxonomy" id="562976"/>
    <lineage>
        <taxon>Eukaryota</taxon>
        <taxon>Fungi</taxon>
        <taxon>Fungi incertae sedis</taxon>
        <taxon>Mucoromycota</taxon>
        <taxon>Mucoromycotina</taxon>
        <taxon>Mucoromycetes</taxon>
        <taxon>Mucorales</taxon>
        <taxon>Mucorineae</taxon>
        <taxon>Mucoraceae</taxon>
        <taxon>Helicostylum</taxon>
    </lineage>
</organism>
<reference evidence="1 2" key="1">
    <citation type="submission" date="2024-04" db="EMBL/GenBank/DDBJ databases">
        <title>genome sequences of Mucor flavus KT1a and Helicostylum pulchrum KT1b strains isolation_sourced from the surface of a dry-aged beef.</title>
        <authorList>
            <person name="Toyotome T."/>
            <person name="Hosono M."/>
            <person name="Torimaru M."/>
            <person name="Fukuda K."/>
            <person name="Mikami N."/>
        </authorList>
    </citation>
    <scope>NUCLEOTIDE SEQUENCE [LARGE SCALE GENOMIC DNA]</scope>
    <source>
        <strain evidence="1 2">KT1b</strain>
    </source>
</reference>
<evidence type="ECO:0000313" key="2">
    <source>
        <dbReference type="Proteomes" id="UP001476247"/>
    </source>
</evidence>
<dbReference type="EMBL" id="BAABUJ010000054">
    <property type="protein sequence ID" value="GAA5805941.1"/>
    <property type="molecule type" value="Genomic_DNA"/>
</dbReference>
<name>A0ABP9YG89_9FUNG</name>
<keyword evidence="2" id="KW-1185">Reference proteome</keyword>
<dbReference type="Proteomes" id="UP001476247">
    <property type="component" value="Unassembled WGS sequence"/>
</dbReference>
<gene>
    <name evidence="1" type="ORF">HPULCUR_011468</name>
</gene>
<proteinExistence type="predicted"/>
<sequence length="89" mass="10348">MIPRIYCYIVLQLKMLLSPYFLPAEKTRELLTKPQLPKFTADLKKNNACAGDAVKDERYMVCYAYVVTIKLNRLSQEMKKKNVCVVSTR</sequence>
<evidence type="ECO:0000313" key="1">
    <source>
        <dbReference type="EMBL" id="GAA5805941.1"/>
    </source>
</evidence>